<sequence>MFFLLARATSLETLVVDDGWSRLVVLLLRDPHLLESGQRSQDGTTNPHRVLSFWWSNDLDLHRRWSQGSDFLLHTLSDTWEQSSTTRHNNVTVQVLTHINVTLDDRVVGGLVNTSSFQTQVGWTEQSLSSSESLVTNGDNLSIWQLVGLLNSRRLRRSLHFLLKVQSDVTQLFLDVTDDFSFSGGGESVTTLGQDLHQVVGQVSTGQVQSQDTVRQGETSVNWDNVSDTVTRVQNNTGGSTRRVQGQDSLDVDVESWNVESFEHDSGHLLSVVLWVHWSLGQQDWVFLWGNSQFVVESVVPDLFHVVPVGHDTVLNWVSQGQDTSLGSSFVTDVRVLLAHANHDTSVSWSTHDRWENSTRGVITGKTGFAHTGTVVDNQCSNFF</sequence>
<dbReference type="EMBL" id="CH408079">
    <property type="protein sequence ID" value="EEQ39113.1"/>
    <property type="molecule type" value="Genomic_DNA"/>
</dbReference>
<dbReference type="OrthoDB" id="1937949at2759"/>
<protein>
    <submittedName>
        <fullName evidence="1">Actin</fullName>
    </submittedName>
</protein>
<name>C4Y506_CLAL4</name>
<dbReference type="InParanoid" id="C4Y506"/>
<gene>
    <name evidence="1" type="ORF">CLUG_03240</name>
</gene>
<reference evidence="1 2" key="1">
    <citation type="journal article" date="2009" name="Nature">
        <title>Evolution of pathogenicity and sexual reproduction in eight Candida genomes.</title>
        <authorList>
            <person name="Butler G."/>
            <person name="Rasmussen M.D."/>
            <person name="Lin M.F."/>
            <person name="Santos M.A."/>
            <person name="Sakthikumar S."/>
            <person name="Munro C.A."/>
            <person name="Rheinbay E."/>
            <person name="Grabherr M."/>
            <person name="Forche A."/>
            <person name="Reedy J.L."/>
            <person name="Agrafioti I."/>
            <person name="Arnaud M.B."/>
            <person name="Bates S."/>
            <person name="Brown A.J."/>
            <person name="Brunke S."/>
            <person name="Costanzo M.C."/>
            <person name="Fitzpatrick D.A."/>
            <person name="de Groot P.W."/>
            <person name="Harris D."/>
            <person name="Hoyer L.L."/>
            <person name="Hube B."/>
            <person name="Klis F.M."/>
            <person name="Kodira C."/>
            <person name="Lennard N."/>
            <person name="Logue M.E."/>
            <person name="Martin R."/>
            <person name="Neiman A.M."/>
            <person name="Nikolaou E."/>
            <person name="Quail M.A."/>
            <person name="Quinn J."/>
            <person name="Santos M.C."/>
            <person name="Schmitzberger F.F."/>
            <person name="Sherlock G."/>
            <person name="Shah P."/>
            <person name="Silverstein K.A."/>
            <person name="Skrzypek M.S."/>
            <person name="Soll D."/>
            <person name="Staggs R."/>
            <person name="Stansfield I."/>
            <person name="Stumpf M.P."/>
            <person name="Sudbery P.E."/>
            <person name="Srikantha T."/>
            <person name="Zeng Q."/>
            <person name="Berman J."/>
            <person name="Berriman M."/>
            <person name="Heitman J."/>
            <person name="Gow N.A."/>
            <person name="Lorenz M.C."/>
            <person name="Birren B.W."/>
            <person name="Kellis M."/>
            <person name="Cuomo C.A."/>
        </authorList>
    </citation>
    <scope>NUCLEOTIDE SEQUENCE [LARGE SCALE GENOMIC DNA]</scope>
    <source>
        <strain evidence="1 2">ATCC 42720</strain>
    </source>
</reference>
<proteinExistence type="predicted"/>
<accession>C4Y506</accession>
<organism evidence="1 2">
    <name type="scientific">Clavispora lusitaniae (strain ATCC 42720)</name>
    <name type="common">Yeast</name>
    <name type="synonym">Candida lusitaniae</name>
    <dbReference type="NCBI Taxonomy" id="306902"/>
    <lineage>
        <taxon>Eukaryota</taxon>
        <taxon>Fungi</taxon>
        <taxon>Dikarya</taxon>
        <taxon>Ascomycota</taxon>
        <taxon>Saccharomycotina</taxon>
        <taxon>Pichiomycetes</taxon>
        <taxon>Metschnikowiaceae</taxon>
        <taxon>Clavispora</taxon>
    </lineage>
</organism>
<dbReference type="HOGENOM" id="CLU_719618_0_0_1"/>
<evidence type="ECO:0000313" key="2">
    <source>
        <dbReference type="Proteomes" id="UP000007703"/>
    </source>
</evidence>
<dbReference type="Proteomes" id="UP000007703">
    <property type="component" value="Unassembled WGS sequence"/>
</dbReference>
<evidence type="ECO:0000313" key="1">
    <source>
        <dbReference type="EMBL" id="EEQ39113.1"/>
    </source>
</evidence>
<dbReference type="AlphaFoldDB" id="C4Y506"/>
<dbReference type="VEuPathDB" id="FungiDB:CLUG_03240"/>
<dbReference type="KEGG" id="clu:CLUG_03240"/>